<proteinExistence type="inferred from homology"/>
<comment type="cofactor">
    <cofactor evidence="1 9">
        <name>Mg(2+)</name>
        <dbReference type="ChEBI" id="CHEBI:18420"/>
    </cofactor>
</comment>
<keyword evidence="5 9" id="KW-0255">Endonuclease</keyword>
<keyword evidence="4 9" id="KW-0479">Metal-binding</keyword>
<organism evidence="10 11">
    <name type="scientific">Bibersteinia trehalosi Y31</name>
    <dbReference type="NCBI Taxonomy" id="1261658"/>
    <lineage>
        <taxon>Bacteria</taxon>
        <taxon>Pseudomonadati</taxon>
        <taxon>Pseudomonadota</taxon>
        <taxon>Gammaproteobacteria</taxon>
        <taxon>Pasteurellales</taxon>
        <taxon>Pasteurellaceae</taxon>
        <taxon>Bibersteinia</taxon>
    </lineage>
</organism>
<gene>
    <name evidence="9" type="primary">cas2</name>
    <name evidence="10" type="ORF">F480_02345</name>
</gene>
<dbReference type="AlphaFoldDB" id="A0A179D0K6"/>
<evidence type="ECO:0000256" key="2">
    <source>
        <dbReference type="ARBA" id="ARBA00009959"/>
    </source>
</evidence>
<dbReference type="InterPro" id="IPR021127">
    <property type="entry name" value="CRISPR_associated_Cas2"/>
</dbReference>
<accession>A0A179D0K6</accession>
<dbReference type="Proteomes" id="UP000078358">
    <property type="component" value="Unassembled WGS sequence"/>
</dbReference>
<keyword evidence="6 9" id="KW-0378">Hydrolase</keyword>
<evidence type="ECO:0000313" key="11">
    <source>
        <dbReference type="Proteomes" id="UP000078358"/>
    </source>
</evidence>
<dbReference type="PANTHER" id="PTHR34405">
    <property type="entry name" value="CRISPR-ASSOCIATED ENDORIBONUCLEASE CAS2"/>
    <property type="match status" value="1"/>
</dbReference>
<dbReference type="RefSeq" id="WP_064318090.1">
    <property type="nucleotide sequence ID" value="NZ_JACI01000001.1"/>
</dbReference>
<comment type="subunit">
    <text evidence="9">Homodimer, forms a heterotetramer with a Cas1 homodimer.</text>
</comment>
<keyword evidence="7 9" id="KW-0460">Magnesium</keyword>
<dbReference type="PATRIC" id="fig|1261658.3.peg.473"/>
<dbReference type="PANTHER" id="PTHR34405:SF3">
    <property type="entry name" value="CRISPR-ASSOCIATED ENDORIBONUCLEASE CAS2 3"/>
    <property type="match status" value="1"/>
</dbReference>
<reference evidence="10 11" key="1">
    <citation type="submission" date="2014-01" db="EMBL/GenBank/DDBJ databases">
        <authorList>
            <person name="Zuccon D."/>
        </authorList>
    </citation>
    <scope>NUCLEOTIDE SEQUENCE [LARGE SCALE GENOMIC DNA]</scope>
    <source>
        <strain evidence="10 11">Y31</strain>
    </source>
</reference>
<keyword evidence="8 9" id="KW-0051">Antiviral defense</keyword>
<name>A0A179D0K6_BIBTR</name>
<protein>
    <recommendedName>
        <fullName evidence="9">CRISPR-associated endoribonuclease Cas2</fullName>
        <ecNumber evidence="9">3.1.-.-</ecNumber>
    </recommendedName>
</protein>
<evidence type="ECO:0000256" key="7">
    <source>
        <dbReference type="ARBA" id="ARBA00022842"/>
    </source>
</evidence>
<comment type="function">
    <text evidence="9">CRISPR (clustered regularly interspaced short palindromic repeat), is an adaptive immune system that provides protection against mobile genetic elements (viruses, transposable elements and conjugative plasmids). CRISPR clusters contain sequences complementary to antecedent mobile elements and target invading nucleic acids. CRISPR clusters are transcribed and processed into CRISPR RNA (crRNA). Functions as a ssRNA-specific endoribonuclease. Involved in the integration of spacer DNA into the CRISPR cassette.</text>
</comment>
<dbReference type="HAMAP" id="MF_01471">
    <property type="entry name" value="Cas2"/>
    <property type="match status" value="1"/>
</dbReference>
<dbReference type="GO" id="GO:0004521">
    <property type="term" value="F:RNA endonuclease activity"/>
    <property type="evidence" value="ECO:0007669"/>
    <property type="project" value="InterPro"/>
</dbReference>
<dbReference type="GO" id="GO:0043571">
    <property type="term" value="P:maintenance of CRISPR repeat elements"/>
    <property type="evidence" value="ECO:0007669"/>
    <property type="project" value="UniProtKB-UniRule"/>
</dbReference>
<evidence type="ECO:0000313" key="10">
    <source>
        <dbReference type="EMBL" id="OAQ15400.1"/>
    </source>
</evidence>
<evidence type="ECO:0000256" key="6">
    <source>
        <dbReference type="ARBA" id="ARBA00022801"/>
    </source>
</evidence>
<dbReference type="NCBIfam" id="TIGR01573">
    <property type="entry name" value="cas2"/>
    <property type="match status" value="1"/>
</dbReference>
<evidence type="ECO:0000256" key="8">
    <source>
        <dbReference type="ARBA" id="ARBA00023118"/>
    </source>
</evidence>
<dbReference type="GO" id="GO:0051607">
    <property type="term" value="P:defense response to virus"/>
    <property type="evidence" value="ECO:0007669"/>
    <property type="project" value="UniProtKB-UniRule"/>
</dbReference>
<dbReference type="SUPFAM" id="SSF143430">
    <property type="entry name" value="TTP0101/SSO1404-like"/>
    <property type="match status" value="1"/>
</dbReference>
<evidence type="ECO:0000256" key="4">
    <source>
        <dbReference type="ARBA" id="ARBA00022723"/>
    </source>
</evidence>
<dbReference type="Gene3D" id="3.30.70.240">
    <property type="match status" value="1"/>
</dbReference>
<dbReference type="CDD" id="cd09725">
    <property type="entry name" value="Cas2_I_II_III"/>
    <property type="match status" value="1"/>
</dbReference>
<dbReference type="GO" id="GO:0046872">
    <property type="term" value="F:metal ion binding"/>
    <property type="evidence" value="ECO:0007669"/>
    <property type="project" value="UniProtKB-UniRule"/>
</dbReference>
<keyword evidence="3 9" id="KW-0540">Nuclease</keyword>
<dbReference type="Pfam" id="PF09827">
    <property type="entry name" value="CRISPR_Cas2"/>
    <property type="match status" value="1"/>
</dbReference>
<evidence type="ECO:0000256" key="3">
    <source>
        <dbReference type="ARBA" id="ARBA00022722"/>
    </source>
</evidence>
<sequence length="94" mass="11161">MDTNRSRYLVAYDICDAKRLYQVHKKVEAYAIGGQKSFYECWLTQHELIRFKAEIGEIMEKNEDRLMIFQLQRDAEPLLFGKAKLQSIQPFMLV</sequence>
<evidence type="ECO:0000256" key="9">
    <source>
        <dbReference type="HAMAP-Rule" id="MF_01471"/>
    </source>
</evidence>
<evidence type="ECO:0000256" key="1">
    <source>
        <dbReference type="ARBA" id="ARBA00001946"/>
    </source>
</evidence>
<dbReference type="EC" id="3.1.-.-" evidence="9"/>
<evidence type="ECO:0000256" key="5">
    <source>
        <dbReference type="ARBA" id="ARBA00022759"/>
    </source>
</evidence>
<dbReference type="GO" id="GO:0016787">
    <property type="term" value="F:hydrolase activity"/>
    <property type="evidence" value="ECO:0007669"/>
    <property type="project" value="UniProtKB-KW"/>
</dbReference>
<dbReference type="EMBL" id="JACI01000001">
    <property type="protein sequence ID" value="OAQ15400.1"/>
    <property type="molecule type" value="Genomic_DNA"/>
</dbReference>
<feature type="binding site" evidence="9">
    <location>
        <position position="13"/>
    </location>
    <ligand>
        <name>Mg(2+)</name>
        <dbReference type="ChEBI" id="CHEBI:18420"/>
        <note>catalytic</note>
    </ligand>
</feature>
<dbReference type="InterPro" id="IPR019199">
    <property type="entry name" value="Virulence_VapD/CRISPR_Cas2"/>
</dbReference>
<comment type="similarity">
    <text evidence="2 9">Belongs to the CRISPR-associated endoribonuclease Cas2 protein family.</text>
</comment>
<comment type="caution">
    <text evidence="10">The sequence shown here is derived from an EMBL/GenBank/DDBJ whole genome shotgun (WGS) entry which is preliminary data.</text>
</comment>